<evidence type="ECO:0000256" key="4">
    <source>
        <dbReference type="ARBA" id="ARBA00022723"/>
    </source>
</evidence>
<keyword evidence="6" id="KW-0408">Iron</keyword>
<organism evidence="11 12">
    <name type="scientific">Marasmius crinis-equi</name>
    <dbReference type="NCBI Taxonomy" id="585013"/>
    <lineage>
        <taxon>Eukaryota</taxon>
        <taxon>Fungi</taxon>
        <taxon>Dikarya</taxon>
        <taxon>Basidiomycota</taxon>
        <taxon>Agaricomycotina</taxon>
        <taxon>Agaricomycetes</taxon>
        <taxon>Agaricomycetidae</taxon>
        <taxon>Agaricales</taxon>
        <taxon>Marasmiineae</taxon>
        <taxon>Marasmiaceae</taxon>
        <taxon>Marasmius</taxon>
    </lineage>
</organism>
<evidence type="ECO:0000313" key="11">
    <source>
        <dbReference type="EMBL" id="KAL0567762.1"/>
    </source>
</evidence>
<dbReference type="PANTHER" id="PTHR33577">
    <property type="entry name" value="STERIGMATOCYSTIN BIOSYNTHESIS PEROXIDASE STCC-RELATED"/>
    <property type="match status" value="1"/>
</dbReference>
<dbReference type="EMBL" id="JBAHYK010001503">
    <property type="protein sequence ID" value="KAL0567762.1"/>
    <property type="molecule type" value="Genomic_DNA"/>
</dbReference>
<feature type="region of interest" description="Disordered" evidence="8">
    <location>
        <begin position="27"/>
        <end position="52"/>
    </location>
</feature>
<dbReference type="PROSITE" id="PS51405">
    <property type="entry name" value="HEME_HALOPEROXIDASE"/>
    <property type="match status" value="1"/>
</dbReference>
<feature type="compositionally biased region" description="Basic and acidic residues" evidence="8">
    <location>
        <begin position="37"/>
        <end position="51"/>
    </location>
</feature>
<sequence>MFQSKFNLLLTSLLLILAVTVSAHSDSNSDCPTTPNHQDKHAFQKPSEGDSRSPCPWINALANHGYLPRNGKNISIPAMLDAVEDVFNVAPEVVVLFAKLSVGCSKQFNSFDLGDTALHGCIEHDASISRADFNLGDNAAFNETLYKTLADKNPDKDFYDIAVAGQVMQERLAHSLENNNGTVNTGKEFAFRATEAALYLTVMGGWDGEGARAPKKFVDVIFREDRLPWAEGWRKSTKKIGGEVVMGVVPKVMEAAKWKETGGAYANALPVVFG</sequence>
<evidence type="ECO:0000256" key="2">
    <source>
        <dbReference type="ARBA" id="ARBA00022559"/>
    </source>
</evidence>
<dbReference type="Proteomes" id="UP001465976">
    <property type="component" value="Unassembled WGS sequence"/>
</dbReference>
<feature type="signal peptide" evidence="9">
    <location>
        <begin position="1"/>
        <end position="23"/>
    </location>
</feature>
<evidence type="ECO:0000256" key="5">
    <source>
        <dbReference type="ARBA" id="ARBA00023002"/>
    </source>
</evidence>
<dbReference type="SUPFAM" id="SSF47571">
    <property type="entry name" value="Cloroperoxidase"/>
    <property type="match status" value="1"/>
</dbReference>
<name>A0ABR3EXW7_9AGAR</name>
<evidence type="ECO:0000256" key="9">
    <source>
        <dbReference type="SAM" id="SignalP"/>
    </source>
</evidence>
<evidence type="ECO:0000256" key="3">
    <source>
        <dbReference type="ARBA" id="ARBA00022617"/>
    </source>
</evidence>
<feature type="domain" description="Heme haloperoxidase family profile" evidence="10">
    <location>
        <begin position="39"/>
        <end position="257"/>
    </location>
</feature>
<keyword evidence="12" id="KW-1185">Reference proteome</keyword>
<proteinExistence type="inferred from homology"/>
<keyword evidence="3" id="KW-0349">Heme</keyword>
<keyword evidence="4" id="KW-0479">Metal-binding</keyword>
<evidence type="ECO:0000256" key="6">
    <source>
        <dbReference type="ARBA" id="ARBA00023004"/>
    </source>
</evidence>
<protein>
    <recommendedName>
        <fullName evidence="10">Heme haloperoxidase family profile domain-containing protein</fullName>
    </recommendedName>
</protein>
<comment type="cofactor">
    <cofactor evidence="1">
        <name>heme b</name>
        <dbReference type="ChEBI" id="CHEBI:60344"/>
    </cofactor>
</comment>
<keyword evidence="5" id="KW-0560">Oxidoreductase</keyword>
<evidence type="ECO:0000259" key="10">
    <source>
        <dbReference type="PROSITE" id="PS51405"/>
    </source>
</evidence>
<keyword evidence="9" id="KW-0732">Signal</keyword>
<evidence type="ECO:0000256" key="1">
    <source>
        <dbReference type="ARBA" id="ARBA00001970"/>
    </source>
</evidence>
<evidence type="ECO:0000256" key="8">
    <source>
        <dbReference type="SAM" id="MobiDB-lite"/>
    </source>
</evidence>
<feature type="chain" id="PRO_5046894443" description="Heme haloperoxidase family profile domain-containing protein" evidence="9">
    <location>
        <begin position="24"/>
        <end position="274"/>
    </location>
</feature>
<dbReference type="PANTHER" id="PTHR33577:SF9">
    <property type="entry name" value="PEROXIDASE STCC"/>
    <property type="match status" value="1"/>
</dbReference>
<evidence type="ECO:0000313" key="12">
    <source>
        <dbReference type="Proteomes" id="UP001465976"/>
    </source>
</evidence>
<accession>A0ABR3EXW7</accession>
<comment type="caution">
    <text evidence="11">The sequence shown here is derived from an EMBL/GenBank/DDBJ whole genome shotgun (WGS) entry which is preliminary data.</text>
</comment>
<dbReference type="Pfam" id="PF01328">
    <property type="entry name" value="Peroxidase_2"/>
    <property type="match status" value="1"/>
</dbReference>
<feature type="compositionally biased region" description="Polar residues" evidence="8">
    <location>
        <begin position="27"/>
        <end position="36"/>
    </location>
</feature>
<dbReference type="InterPro" id="IPR000028">
    <property type="entry name" value="Chloroperoxidase"/>
</dbReference>
<comment type="similarity">
    <text evidence="7">Belongs to the chloroperoxidase family.</text>
</comment>
<keyword evidence="2" id="KW-0575">Peroxidase</keyword>
<reference evidence="11 12" key="1">
    <citation type="submission" date="2024-02" db="EMBL/GenBank/DDBJ databases">
        <title>A draft genome for the cacao thread blight pathogen Marasmius crinis-equi.</title>
        <authorList>
            <person name="Cohen S.P."/>
            <person name="Baruah I.K."/>
            <person name="Amoako-Attah I."/>
            <person name="Bukari Y."/>
            <person name="Meinhardt L.W."/>
            <person name="Bailey B.A."/>
        </authorList>
    </citation>
    <scope>NUCLEOTIDE SEQUENCE [LARGE SCALE GENOMIC DNA]</scope>
    <source>
        <strain evidence="11 12">GH-76</strain>
    </source>
</reference>
<gene>
    <name evidence="11" type="ORF">V5O48_014231</name>
</gene>
<dbReference type="InterPro" id="IPR036851">
    <property type="entry name" value="Chloroperoxidase-like_sf"/>
</dbReference>
<evidence type="ECO:0000256" key="7">
    <source>
        <dbReference type="ARBA" id="ARBA00025795"/>
    </source>
</evidence>
<dbReference type="Gene3D" id="1.10.489.10">
    <property type="entry name" value="Chloroperoxidase-like"/>
    <property type="match status" value="1"/>
</dbReference>